<dbReference type="InterPro" id="IPR042100">
    <property type="entry name" value="Bug_dom1"/>
</dbReference>
<comment type="similarity">
    <text evidence="1">Belongs to the UPF0065 (bug) family.</text>
</comment>
<dbReference type="Gene3D" id="3.40.190.150">
    <property type="entry name" value="Bordetella uptake gene, domain 1"/>
    <property type="match status" value="1"/>
</dbReference>
<dbReference type="RefSeq" id="WP_213672365.1">
    <property type="nucleotide sequence ID" value="NZ_JAHCDA010000006.1"/>
</dbReference>
<protein>
    <submittedName>
        <fullName evidence="3">Tripartite tricarboxylate transporter substrate binding protein</fullName>
    </submittedName>
</protein>
<dbReference type="SUPFAM" id="SSF53850">
    <property type="entry name" value="Periplasmic binding protein-like II"/>
    <property type="match status" value="1"/>
</dbReference>
<keyword evidence="4" id="KW-1185">Reference proteome</keyword>
<comment type="caution">
    <text evidence="3">The sequence shown here is derived from an EMBL/GenBank/DDBJ whole genome shotgun (WGS) entry which is preliminary data.</text>
</comment>
<organism evidence="3 4">
    <name type="scientific">Roseococcus pinisoli</name>
    <dbReference type="NCBI Taxonomy" id="2835040"/>
    <lineage>
        <taxon>Bacteria</taxon>
        <taxon>Pseudomonadati</taxon>
        <taxon>Pseudomonadota</taxon>
        <taxon>Alphaproteobacteria</taxon>
        <taxon>Acetobacterales</taxon>
        <taxon>Roseomonadaceae</taxon>
        <taxon>Roseococcus</taxon>
    </lineage>
</organism>
<evidence type="ECO:0000313" key="3">
    <source>
        <dbReference type="EMBL" id="MBS7813656.1"/>
    </source>
</evidence>
<evidence type="ECO:0000256" key="1">
    <source>
        <dbReference type="ARBA" id="ARBA00006987"/>
    </source>
</evidence>
<feature type="chain" id="PRO_5046032307" evidence="2">
    <location>
        <begin position="24"/>
        <end position="325"/>
    </location>
</feature>
<keyword evidence="2" id="KW-0732">Signal</keyword>
<proteinExistence type="inferred from homology"/>
<dbReference type="Pfam" id="PF03401">
    <property type="entry name" value="TctC"/>
    <property type="match status" value="1"/>
</dbReference>
<feature type="signal peptide" evidence="2">
    <location>
        <begin position="1"/>
        <end position="23"/>
    </location>
</feature>
<dbReference type="InterPro" id="IPR005064">
    <property type="entry name" value="BUG"/>
</dbReference>
<evidence type="ECO:0000313" key="4">
    <source>
        <dbReference type="Proteomes" id="UP000766336"/>
    </source>
</evidence>
<dbReference type="PANTHER" id="PTHR42928">
    <property type="entry name" value="TRICARBOXYLATE-BINDING PROTEIN"/>
    <property type="match status" value="1"/>
</dbReference>
<dbReference type="PIRSF" id="PIRSF017082">
    <property type="entry name" value="YflP"/>
    <property type="match status" value="1"/>
</dbReference>
<accession>A0ABS5QJQ8</accession>
<sequence>MAAGRRALLLACGLSGLSAAALAQGTGTTFPTRPISIAVPYTSGSSVDTIARRVAERLSGELGQPVVVENRPGASTTIATTYVARARADGHTLLFGTPALSINPVLQPQLPPGDPRRVLAPVGRIAVTPFAVVAGPSVEASNLEELVAWAKRHPGELTVAITGAATVMRMAVELLARRAEIQVTYVPYNGGSGAVDIIAGRVHVGFIQTPDVGALREERGVRVLAVTSPERVASLPGVRAIGELYPGYGVTSWNGLFAPAGTPEPVLERLNAALRLVLANPELRAGFERVDVALVGGSRADLGDHLDREIRQWAALQEQSPITVD</sequence>
<dbReference type="EMBL" id="JAHCDA010000006">
    <property type="protein sequence ID" value="MBS7813656.1"/>
    <property type="molecule type" value="Genomic_DNA"/>
</dbReference>
<evidence type="ECO:0000256" key="2">
    <source>
        <dbReference type="SAM" id="SignalP"/>
    </source>
</evidence>
<dbReference type="Gene3D" id="3.40.190.10">
    <property type="entry name" value="Periplasmic binding protein-like II"/>
    <property type="match status" value="1"/>
</dbReference>
<name>A0ABS5QJQ8_9PROT</name>
<reference evidence="3 4" key="1">
    <citation type="submission" date="2021-05" db="EMBL/GenBank/DDBJ databases">
        <title>Roseococcus sp. XZZS9, whole genome shotgun sequencing project.</title>
        <authorList>
            <person name="Zhao G."/>
            <person name="Shen L."/>
        </authorList>
    </citation>
    <scope>NUCLEOTIDE SEQUENCE [LARGE SCALE GENOMIC DNA]</scope>
    <source>
        <strain evidence="3 4">XZZS9</strain>
    </source>
</reference>
<dbReference type="Proteomes" id="UP000766336">
    <property type="component" value="Unassembled WGS sequence"/>
</dbReference>
<gene>
    <name evidence="3" type="ORF">KHU32_22135</name>
</gene>
<dbReference type="PANTHER" id="PTHR42928:SF5">
    <property type="entry name" value="BLR1237 PROTEIN"/>
    <property type="match status" value="1"/>
</dbReference>